<dbReference type="Proteomes" id="UP001499851">
    <property type="component" value="Unassembled WGS sequence"/>
</dbReference>
<reference evidence="3" key="1">
    <citation type="journal article" date="2019" name="Int. J. Syst. Evol. Microbiol.">
        <title>The Global Catalogue of Microorganisms (GCM) 10K type strain sequencing project: providing services to taxonomists for standard genome sequencing and annotation.</title>
        <authorList>
            <consortium name="The Broad Institute Genomics Platform"/>
            <consortium name="The Broad Institute Genome Sequencing Center for Infectious Disease"/>
            <person name="Wu L."/>
            <person name="Ma J."/>
        </authorList>
    </citation>
    <scope>NUCLEOTIDE SEQUENCE [LARGE SCALE GENOMIC DNA]</scope>
    <source>
        <strain evidence="3">JCM 16001</strain>
    </source>
</reference>
<keyword evidence="3" id="KW-1185">Reference proteome</keyword>
<accession>A0ABP4RZM1</accession>
<sequence length="276" mass="31553">MIRLKLMRWLVAILMQDARVATGMSQKEAARAFRVSPGTIYNWERGIHHPPHGMIARIAEVYRIDAELRFYVELILEANDFRILEARPRLHAIALSKAEQHAGIIFKHEPQLVHGPLQTRDYHFIITQPGDGSSDADAQKGWIFKDGRQDGLYGRTPLPLIRYLMGDSAIYGLRQLPEEPRREQLTKLLAKEALPGTEIRVMAEFHPGRNTQFEIFEPGTSETAPPTFVYSEILHGSWCIEEDAVVAEYHRAGKAMWLLGIPLKEFLNEYCRDLLA</sequence>
<dbReference type="PROSITE" id="PS50943">
    <property type="entry name" value="HTH_CROC1"/>
    <property type="match status" value="1"/>
</dbReference>
<gene>
    <name evidence="2" type="ORF">GCM10009830_04060</name>
</gene>
<dbReference type="EMBL" id="BAAAQF010000002">
    <property type="protein sequence ID" value="GAA1662027.1"/>
    <property type="molecule type" value="Genomic_DNA"/>
</dbReference>
<dbReference type="Gene3D" id="1.10.260.40">
    <property type="entry name" value="lambda repressor-like DNA-binding domains"/>
    <property type="match status" value="1"/>
</dbReference>
<name>A0ABP4RZM1_9ACTN</name>
<dbReference type="InterPro" id="IPR010982">
    <property type="entry name" value="Lambda_DNA-bd_dom_sf"/>
</dbReference>
<evidence type="ECO:0000313" key="2">
    <source>
        <dbReference type="EMBL" id="GAA1662027.1"/>
    </source>
</evidence>
<dbReference type="SUPFAM" id="SSF47413">
    <property type="entry name" value="lambda repressor-like DNA-binding domains"/>
    <property type="match status" value="1"/>
</dbReference>
<evidence type="ECO:0000259" key="1">
    <source>
        <dbReference type="PROSITE" id="PS50943"/>
    </source>
</evidence>
<dbReference type="SMART" id="SM00530">
    <property type="entry name" value="HTH_XRE"/>
    <property type="match status" value="1"/>
</dbReference>
<dbReference type="InterPro" id="IPR001387">
    <property type="entry name" value="Cro/C1-type_HTH"/>
</dbReference>
<dbReference type="Pfam" id="PF19054">
    <property type="entry name" value="DUF5753"/>
    <property type="match status" value="1"/>
</dbReference>
<dbReference type="RefSeq" id="WP_344481112.1">
    <property type="nucleotide sequence ID" value="NZ_BAAAQF010000002.1"/>
</dbReference>
<feature type="domain" description="HTH cro/C1-type" evidence="1">
    <location>
        <begin position="15"/>
        <end position="69"/>
    </location>
</feature>
<comment type="caution">
    <text evidence="2">The sequence shown here is derived from an EMBL/GenBank/DDBJ whole genome shotgun (WGS) entry which is preliminary data.</text>
</comment>
<organism evidence="2 3">
    <name type="scientific">Glycomyces endophyticus</name>
    <dbReference type="NCBI Taxonomy" id="480996"/>
    <lineage>
        <taxon>Bacteria</taxon>
        <taxon>Bacillati</taxon>
        <taxon>Actinomycetota</taxon>
        <taxon>Actinomycetes</taxon>
        <taxon>Glycomycetales</taxon>
        <taxon>Glycomycetaceae</taxon>
        <taxon>Glycomyces</taxon>
    </lineage>
</organism>
<protein>
    <recommendedName>
        <fullName evidence="1">HTH cro/C1-type domain-containing protein</fullName>
    </recommendedName>
</protein>
<evidence type="ECO:0000313" key="3">
    <source>
        <dbReference type="Proteomes" id="UP001499851"/>
    </source>
</evidence>
<dbReference type="InterPro" id="IPR043917">
    <property type="entry name" value="DUF5753"/>
</dbReference>
<dbReference type="Pfam" id="PF13560">
    <property type="entry name" value="HTH_31"/>
    <property type="match status" value="1"/>
</dbReference>
<dbReference type="CDD" id="cd00093">
    <property type="entry name" value="HTH_XRE"/>
    <property type="match status" value="1"/>
</dbReference>
<proteinExistence type="predicted"/>